<dbReference type="InterPro" id="IPR005174">
    <property type="entry name" value="KIB1-4_b-propeller"/>
</dbReference>
<sequence>MCSSLVQDKQKKAMEIKRKKACKKHFPDWAGLPDDIVNHISKKLPVLSTLSMGSVCKSWRRVMSEEVSATRKRGLPWLMLRGQNDSGVRACLSVLENKVWNLEVPEALGGYLWGSIEDWLIVVKLNVFKPDMFFWNPFSKTKVVLPMENYYCKNYYGKMVLSASPNKGNYVVLLLGGVGTPIACWTPGVRTWHRQCLQGLLGSTDVVGCNGYFYFITRDFNISMVGVKSIISAMKQGEAASDASALELHHQRIEMPERPTWKPVRLYLVESCGEVLLVCRFFEDFEGVCRVTRTFEVFKLDVHRDRMVWTKMESLGDRVLFIGTSDSRSFSAKELGVDIPNCIYFFNDFFTNIWTEWGHFSPSPGSCSFEDWGVFSLDGNRFIPNSCNRGKKESFPPIWITAPTWWYFNDSNCKSRSSLKRKAQTCGEGGLNRCGTHLQTHLKMNLNPHPQRKRT</sequence>
<dbReference type="AlphaFoldDB" id="A0A835LLZ4"/>
<dbReference type="SMART" id="SM00256">
    <property type="entry name" value="FBOX"/>
    <property type="match status" value="1"/>
</dbReference>
<protein>
    <recommendedName>
        <fullName evidence="1">F-box domain-containing protein</fullName>
    </recommendedName>
</protein>
<name>A0A835LLZ4_9MAGN</name>
<evidence type="ECO:0000313" key="3">
    <source>
        <dbReference type="Proteomes" id="UP000631114"/>
    </source>
</evidence>
<dbReference type="OrthoDB" id="642536at2759"/>
<evidence type="ECO:0000313" key="2">
    <source>
        <dbReference type="EMBL" id="KAF9599860.1"/>
    </source>
</evidence>
<dbReference type="InterPro" id="IPR050942">
    <property type="entry name" value="F-box_BR-signaling"/>
</dbReference>
<feature type="domain" description="F-box" evidence="1">
    <location>
        <begin position="32"/>
        <end position="72"/>
    </location>
</feature>
<dbReference type="InterPro" id="IPR001810">
    <property type="entry name" value="F-box_dom"/>
</dbReference>
<organism evidence="2 3">
    <name type="scientific">Coptis chinensis</name>
    <dbReference type="NCBI Taxonomy" id="261450"/>
    <lineage>
        <taxon>Eukaryota</taxon>
        <taxon>Viridiplantae</taxon>
        <taxon>Streptophyta</taxon>
        <taxon>Embryophyta</taxon>
        <taxon>Tracheophyta</taxon>
        <taxon>Spermatophyta</taxon>
        <taxon>Magnoliopsida</taxon>
        <taxon>Ranunculales</taxon>
        <taxon>Ranunculaceae</taxon>
        <taxon>Coptidoideae</taxon>
        <taxon>Coptis</taxon>
    </lineage>
</organism>
<dbReference type="Pfam" id="PF03478">
    <property type="entry name" value="Beta-prop_KIB1-4"/>
    <property type="match status" value="1"/>
</dbReference>
<dbReference type="SUPFAM" id="SSF81383">
    <property type="entry name" value="F-box domain"/>
    <property type="match status" value="1"/>
</dbReference>
<dbReference type="PANTHER" id="PTHR44259">
    <property type="entry name" value="OS07G0183000 PROTEIN-RELATED"/>
    <property type="match status" value="1"/>
</dbReference>
<dbReference type="Gene3D" id="1.20.1280.50">
    <property type="match status" value="1"/>
</dbReference>
<evidence type="ECO:0000259" key="1">
    <source>
        <dbReference type="SMART" id="SM00256"/>
    </source>
</evidence>
<dbReference type="Proteomes" id="UP000631114">
    <property type="component" value="Unassembled WGS sequence"/>
</dbReference>
<reference evidence="2 3" key="1">
    <citation type="submission" date="2020-10" db="EMBL/GenBank/DDBJ databases">
        <title>The Coptis chinensis genome and diversification of protoberbering-type alkaloids.</title>
        <authorList>
            <person name="Wang B."/>
            <person name="Shu S."/>
            <person name="Song C."/>
            <person name="Liu Y."/>
        </authorList>
    </citation>
    <scope>NUCLEOTIDE SEQUENCE [LARGE SCALE GENOMIC DNA]</scope>
    <source>
        <strain evidence="2">HL-2020</strain>
        <tissue evidence="2">Leaf</tissue>
    </source>
</reference>
<dbReference type="EMBL" id="JADFTS010000006">
    <property type="protein sequence ID" value="KAF9599860.1"/>
    <property type="molecule type" value="Genomic_DNA"/>
</dbReference>
<dbReference type="InterPro" id="IPR036047">
    <property type="entry name" value="F-box-like_dom_sf"/>
</dbReference>
<proteinExistence type="predicted"/>
<dbReference type="PANTHER" id="PTHR44259:SF113">
    <property type="entry name" value="OS06G0659700 PROTEIN"/>
    <property type="match status" value="1"/>
</dbReference>
<accession>A0A835LLZ4</accession>
<comment type="caution">
    <text evidence="2">The sequence shown here is derived from an EMBL/GenBank/DDBJ whole genome shotgun (WGS) entry which is preliminary data.</text>
</comment>
<keyword evidence="3" id="KW-1185">Reference proteome</keyword>
<gene>
    <name evidence="2" type="ORF">IFM89_001806</name>
</gene>
<dbReference type="Pfam" id="PF00646">
    <property type="entry name" value="F-box"/>
    <property type="match status" value="1"/>
</dbReference>